<evidence type="ECO:0000256" key="1">
    <source>
        <dbReference type="ARBA" id="ARBA00001974"/>
    </source>
</evidence>
<evidence type="ECO:0000256" key="4">
    <source>
        <dbReference type="ARBA" id="ARBA00022827"/>
    </source>
</evidence>
<dbReference type="EMBL" id="JBFPJR010000015">
    <property type="protein sequence ID" value="MEX0428011.1"/>
    <property type="molecule type" value="Genomic_DNA"/>
</dbReference>
<dbReference type="InterPro" id="IPR036188">
    <property type="entry name" value="FAD/NAD-bd_sf"/>
</dbReference>
<name>A0ABV3SYK0_9ACTN</name>
<comment type="caution">
    <text evidence="7">The sequence shown here is derived from an EMBL/GenBank/DDBJ whole genome shotgun (WGS) entry which is preliminary data.</text>
</comment>
<keyword evidence="5" id="KW-0560">Oxidoreductase</keyword>
<keyword evidence="4" id="KW-0274">FAD</keyword>
<dbReference type="Pfam" id="PF05199">
    <property type="entry name" value="GMC_oxred_C"/>
    <property type="match status" value="1"/>
</dbReference>
<comment type="similarity">
    <text evidence="2">Belongs to the GMC oxidoreductase family.</text>
</comment>
<dbReference type="Gene3D" id="3.50.50.60">
    <property type="entry name" value="FAD/NAD(P)-binding domain"/>
    <property type="match status" value="2"/>
</dbReference>
<feature type="domain" description="Glucose-methanol-choline oxidoreductase C-terminal" evidence="6">
    <location>
        <begin position="394"/>
        <end position="539"/>
    </location>
</feature>
<accession>A0ABV3SYK0</accession>
<dbReference type="InterPro" id="IPR051473">
    <property type="entry name" value="P2Ox-like"/>
</dbReference>
<protein>
    <submittedName>
        <fullName evidence="7">GMC oxidoreductase</fullName>
    </submittedName>
</protein>
<reference evidence="7 8" key="1">
    <citation type="submission" date="2024-07" db="EMBL/GenBank/DDBJ databases">
        <authorList>
            <person name="Lee S."/>
            <person name="Kang M."/>
        </authorList>
    </citation>
    <scope>NUCLEOTIDE SEQUENCE [LARGE SCALE GENOMIC DNA]</scope>
    <source>
        <strain evidence="7 8">DS6</strain>
    </source>
</reference>
<dbReference type="Proteomes" id="UP001556631">
    <property type="component" value="Unassembled WGS sequence"/>
</dbReference>
<gene>
    <name evidence="7" type="ORF">AB3X52_10305</name>
</gene>
<dbReference type="SUPFAM" id="SSF51905">
    <property type="entry name" value="FAD/NAD(P)-binding domain"/>
    <property type="match status" value="1"/>
</dbReference>
<sequence length="556" mass="60477">MTDISQKRYDALVIGSGATGSIAVKELTERGLDVLLLEAGRDISDADFEPLPPTPPAAMSISLGGRVRASLKGQYVQARRAMYQAQKDKFLVNDLEHPYATEGGDFLWIRGQVLGGRLHSYGRVLLRASDHEFKAASHDGHGVDWPISYADVEPYYDRIEQFLGIYGNADGVENLPDGRYRGPSLLTEAEEQFKKTVEGRWADRRVVGWRYAAPNLHRVPLGIVAARQTGRLTTRTDAIVSRVTIDRATGRADGAVFIDRHTKREERVYADAVMVCASPIESIRLLLNSATDGHPDGLANSSGLLGRYFMDQTPSLLFGDDPDHPGFEVVDPAPADPYYPPVGGVYVPRFENVDGVTNPGFARGWAVQGTIGRLPVPDGHPGVVGLMGFGEMLPYYDNRVSLHSRRKDRWGIPIPRIRLSITDNERALMRAQVTGLREMAEAAGTKVSFVGSALGLDSKKVWPNADPISRAIFILGFKKSMAMGAAIHECGGARMGSDPATSVLDEHNRAWDVPNLYVTDASSYVSNGAVGPTLTIMALTARAAEHLAESQARSGA</sequence>
<dbReference type="PANTHER" id="PTHR42784">
    <property type="entry name" value="PYRANOSE 2-OXIDASE"/>
    <property type="match status" value="1"/>
</dbReference>
<dbReference type="PANTHER" id="PTHR42784:SF1">
    <property type="entry name" value="PYRANOSE 2-OXIDASE"/>
    <property type="match status" value="1"/>
</dbReference>
<dbReference type="RefSeq" id="WP_367993929.1">
    <property type="nucleotide sequence ID" value="NZ_JBFPJR010000015.1"/>
</dbReference>
<evidence type="ECO:0000313" key="8">
    <source>
        <dbReference type="Proteomes" id="UP001556631"/>
    </source>
</evidence>
<evidence type="ECO:0000256" key="3">
    <source>
        <dbReference type="ARBA" id="ARBA00022630"/>
    </source>
</evidence>
<keyword evidence="3" id="KW-0285">Flavoprotein</keyword>
<dbReference type="Pfam" id="PF13450">
    <property type="entry name" value="NAD_binding_8"/>
    <property type="match status" value="1"/>
</dbReference>
<dbReference type="InterPro" id="IPR007867">
    <property type="entry name" value="GMC_OxRtase_C"/>
</dbReference>
<organism evidence="7 8">
    <name type="scientific">Nocardioides eburneus</name>
    <dbReference type="NCBI Taxonomy" id="3231482"/>
    <lineage>
        <taxon>Bacteria</taxon>
        <taxon>Bacillati</taxon>
        <taxon>Actinomycetota</taxon>
        <taxon>Actinomycetes</taxon>
        <taxon>Propionibacteriales</taxon>
        <taxon>Nocardioidaceae</taxon>
        <taxon>Nocardioides</taxon>
    </lineage>
</organism>
<evidence type="ECO:0000256" key="2">
    <source>
        <dbReference type="ARBA" id="ARBA00010790"/>
    </source>
</evidence>
<evidence type="ECO:0000256" key="5">
    <source>
        <dbReference type="ARBA" id="ARBA00023002"/>
    </source>
</evidence>
<evidence type="ECO:0000259" key="6">
    <source>
        <dbReference type="Pfam" id="PF05199"/>
    </source>
</evidence>
<keyword evidence="8" id="KW-1185">Reference proteome</keyword>
<evidence type="ECO:0000313" key="7">
    <source>
        <dbReference type="EMBL" id="MEX0428011.1"/>
    </source>
</evidence>
<proteinExistence type="inferred from homology"/>
<dbReference type="SUPFAM" id="SSF54373">
    <property type="entry name" value="FAD-linked reductases, C-terminal domain"/>
    <property type="match status" value="1"/>
</dbReference>
<comment type="cofactor">
    <cofactor evidence="1">
        <name>FAD</name>
        <dbReference type="ChEBI" id="CHEBI:57692"/>
    </cofactor>
</comment>